<dbReference type="Gene3D" id="1.10.260.40">
    <property type="entry name" value="lambda repressor-like DNA-binding domains"/>
    <property type="match status" value="1"/>
</dbReference>
<gene>
    <name evidence="1" type="ORF">JTZ10_22460</name>
</gene>
<dbReference type="Proteomes" id="UP001195196">
    <property type="component" value="Unassembled WGS sequence"/>
</dbReference>
<evidence type="ECO:0000313" key="1">
    <source>
        <dbReference type="EMBL" id="MBM7280514.1"/>
    </source>
</evidence>
<sequence length="144" mass="15907">MIPPLNERISRLVAFGHSRHEPPLTDRQIADQLSTTVNAPVPEDLIRGLREGTAKVVPTELVEPLAAVFGLYDVAYLAPEHSSLSSAEVDRILLMHERLELLSEARDLGVQHIATRDVDQDPQLISKLKAALNAMTKKNSRDAD</sequence>
<dbReference type="InterPro" id="IPR010982">
    <property type="entry name" value="Lambda_DNA-bd_dom_sf"/>
</dbReference>
<dbReference type="GO" id="GO:0003677">
    <property type="term" value="F:DNA binding"/>
    <property type="evidence" value="ECO:0007669"/>
    <property type="project" value="InterPro"/>
</dbReference>
<protein>
    <recommendedName>
        <fullName evidence="3">XRE family transcriptional regulator</fullName>
    </recommendedName>
</protein>
<comment type="caution">
    <text evidence="1">The sequence shown here is derived from an EMBL/GenBank/DDBJ whole genome shotgun (WGS) entry which is preliminary data.</text>
</comment>
<evidence type="ECO:0000313" key="2">
    <source>
        <dbReference type="Proteomes" id="UP001195196"/>
    </source>
</evidence>
<organism evidence="1 2">
    <name type="scientific">Gordonia rubripertincta</name>
    <name type="common">Rhodococcus corallinus</name>
    <dbReference type="NCBI Taxonomy" id="36822"/>
    <lineage>
        <taxon>Bacteria</taxon>
        <taxon>Bacillati</taxon>
        <taxon>Actinomycetota</taxon>
        <taxon>Actinomycetes</taxon>
        <taxon>Mycobacteriales</taxon>
        <taxon>Gordoniaceae</taxon>
        <taxon>Gordonia</taxon>
    </lineage>
</organism>
<accession>A0AAW4GBV5</accession>
<reference evidence="1" key="1">
    <citation type="submission" date="2021-02" db="EMBL/GenBank/DDBJ databases">
        <title>Taxonomy, biology and ecology of Rhodococcus bacteria occurring in California pistachio and other woody hosts as revealed by genome sequence analyses.</title>
        <authorList>
            <person name="Riely B."/>
            <person name="Gai Y."/>
        </authorList>
    </citation>
    <scope>NUCLEOTIDE SEQUENCE</scope>
    <source>
        <strain evidence="1">BP-295</strain>
    </source>
</reference>
<dbReference type="RefSeq" id="WP_159372103.1">
    <property type="nucleotide sequence ID" value="NZ_JAFFGU010000023.1"/>
</dbReference>
<name>A0AAW4GBV5_GORRU</name>
<dbReference type="EMBL" id="JAFFGU010000023">
    <property type="protein sequence ID" value="MBM7280514.1"/>
    <property type="molecule type" value="Genomic_DNA"/>
</dbReference>
<proteinExistence type="predicted"/>
<evidence type="ECO:0008006" key="3">
    <source>
        <dbReference type="Google" id="ProtNLM"/>
    </source>
</evidence>
<dbReference type="AlphaFoldDB" id="A0AAW4GBV5"/>